<feature type="compositionally biased region" description="Basic and acidic residues" evidence="1">
    <location>
        <begin position="685"/>
        <end position="699"/>
    </location>
</feature>
<dbReference type="VEuPathDB" id="PlasmoDB:PCOAH_00043190"/>
<evidence type="ECO:0000313" key="4">
    <source>
        <dbReference type="Proteomes" id="UP000092716"/>
    </source>
</evidence>
<feature type="compositionally biased region" description="Basic and acidic residues" evidence="1">
    <location>
        <begin position="297"/>
        <end position="308"/>
    </location>
</feature>
<keyword evidence="4" id="KW-1185">Reference proteome</keyword>
<feature type="region of interest" description="Disordered" evidence="1">
    <location>
        <begin position="435"/>
        <end position="456"/>
    </location>
</feature>
<keyword evidence="2" id="KW-1133">Transmembrane helix</keyword>
<keyword evidence="2" id="KW-0472">Membrane</keyword>
<dbReference type="KEGG" id="pcot:PCOAH_00043190"/>
<name>A0A1B1E4F9_9APIC</name>
<feature type="compositionally biased region" description="Polar residues" evidence="1">
    <location>
        <begin position="96"/>
        <end position="110"/>
    </location>
</feature>
<feature type="compositionally biased region" description="Basic and acidic residues" evidence="1">
    <location>
        <begin position="1510"/>
        <end position="1520"/>
    </location>
</feature>
<reference evidence="4" key="1">
    <citation type="submission" date="2016-06" db="EMBL/GenBank/DDBJ databases">
        <title>First high quality genome sequence of Plasmodium coatneyi using continuous long reads from single molecule, real-time sequencing.</title>
        <authorList>
            <person name="Chien J.-T."/>
            <person name="Pakala S.B."/>
            <person name="Geraldo J.A."/>
            <person name="Lapp S.A."/>
            <person name="Barnwell J.W."/>
            <person name="Kissinger J.C."/>
            <person name="Galinski M.R."/>
            <person name="Humphrey J.C."/>
        </authorList>
    </citation>
    <scope>NUCLEOTIDE SEQUENCE [LARGE SCALE GENOMIC DNA]</scope>
    <source>
        <strain evidence="4">Hackeri</strain>
    </source>
</reference>
<dbReference type="OrthoDB" id="378389at2759"/>
<evidence type="ECO:0000256" key="2">
    <source>
        <dbReference type="SAM" id="Phobius"/>
    </source>
</evidence>
<organism evidence="3 4">
    <name type="scientific">Plasmodium coatneyi</name>
    <dbReference type="NCBI Taxonomy" id="208452"/>
    <lineage>
        <taxon>Eukaryota</taxon>
        <taxon>Sar</taxon>
        <taxon>Alveolata</taxon>
        <taxon>Apicomplexa</taxon>
        <taxon>Aconoidasida</taxon>
        <taxon>Haemosporida</taxon>
        <taxon>Plasmodiidae</taxon>
        <taxon>Plasmodium</taxon>
    </lineage>
</organism>
<protein>
    <submittedName>
        <fullName evidence="3">Uncharacterized protein</fullName>
    </submittedName>
</protein>
<gene>
    <name evidence="3" type="ORF">PCOAH_00043190</name>
</gene>
<evidence type="ECO:0000313" key="3">
    <source>
        <dbReference type="EMBL" id="ANQ09885.1"/>
    </source>
</evidence>
<dbReference type="Proteomes" id="UP000092716">
    <property type="component" value="Chromosome 12"/>
</dbReference>
<dbReference type="GeneID" id="30911050"/>
<feature type="compositionally biased region" description="Low complexity" evidence="1">
    <location>
        <begin position="1225"/>
        <end position="1240"/>
    </location>
</feature>
<feature type="region of interest" description="Disordered" evidence="1">
    <location>
        <begin position="1459"/>
        <end position="1550"/>
    </location>
</feature>
<feature type="compositionally biased region" description="Polar residues" evidence="1">
    <location>
        <begin position="287"/>
        <end position="296"/>
    </location>
</feature>
<accession>A0A1B1E4F9</accession>
<evidence type="ECO:0000256" key="1">
    <source>
        <dbReference type="SAM" id="MobiDB-lite"/>
    </source>
</evidence>
<feature type="compositionally biased region" description="Polar residues" evidence="1">
    <location>
        <begin position="1524"/>
        <end position="1539"/>
    </location>
</feature>
<feature type="region of interest" description="Disordered" evidence="1">
    <location>
        <begin position="1197"/>
        <end position="1269"/>
    </location>
</feature>
<feature type="region of interest" description="Disordered" evidence="1">
    <location>
        <begin position="680"/>
        <end position="702"/>
    </location>
</feature>
<feature type="region of interest" description="Disordered" evidence="1">
    <location>
        <begin position="81"/>
        <end position="122"/>
    </location>
</feature>
<proteinExistence type="predicted"/>
<feature type="transmembrane region" description="Helical" evidence="2">
    <location>
        <begin position="1697"/>
        <end position="1721"/>
    </location>
</feature>
<feature type="region of interest" description="Disordered" evidence="1">
    <location>
        <begin position="262"/>
        <end position="310"/>
    </location>
</feature>
<keyword evidence="2" id="KW-0812">Transmembrane</keyword>
<feature type="compositionally biased region" description="Gly residues" evidence="1">
    <location>
        <begin position="1246"/>
        <end position="1259"/>
    </location>
</feature>
<sequence>MNCQHDDPLNGNGGGGKSSPFLNSYESLNISKNSSAEEIAEKYLRSKLSMDFKSVGKASYGTSGGAHRDFYEGRNVAEKSNNGRTANGHRGHFNGVSGQTSYRSRANNYSHPERKANPNPNYDSHFNNVSIFSETGNTNSGGAGNLHFNYSSQQNDQSRGYTNSVSFSNNMTNFFSSTNSASPTDFTHLSKFKEEKKSGYYVEDEFLKFGQGASKAVPDDDPNRVIQMNSIDELLKKYGSSGINMEVNMDLERTTCSNIQPQRRFEGGANPIFHRPSGRKNNEGTKIRTSFTNKADYTSENRLGRESNKSYYPNRMSRFARDTSQGSSKKKNLMQRNKDYVHYLSNRNSLLKNEVSIRKDLGKKKVLPSKIESTYLRRKTNMDGIRRHGSLFSSVLRGYQSRCNNENELINDIHIFNNSHVEAAQSRSTYRRTLNKGNPNQIERGDGNGFPGGKSAHGDRIGSSAINMSFLKSTFSESGNFVDLPVNGGTNSRGVNGPLNSLTEDSSDLASLGRRIQPGELLTNSVHMVEMHPSKENSTHYNDLSSKEGTYGALCREGGVSGMVRHTTVRGEQNGEYFPSPGDAYHDKANTSVYEKKLPPTGDYLVRSGEKVPLRNCKQSNIRSGSGANQGGFLGYITPSTIRSDGEKNLLHPLYLSERKLSSIFNNKVENNNLLSSNASTYSGGKREGTVPNCSEKRSTQGKITDGGMLNGGTYEDYCKYITESINGIPITIKNIDVLLALALYFLTHEMNGNPKGSELPDQVLIKLLNKILYCLNLKTCLLKDNLGGKLGDSNKYYYIQIRKNEKSAPEGGQDEEKDYIKGNSPERAVKTTPTDDSTKKKESSDPPNHVNFFTFYNKRIVLERKDQVGTTDENPTGPLPNQSHFCQDKILKIAWCLCVLKKNTQYVDLLRILYKEVECMSVSNELIFCVSYLFKYCNIIHVEECKSELANHVHLPLEQSSNENLCMYLHLLHICSAYDKSFLTHSHRKNIDRIVAYFYDRVEHLNLYACTNILCALSNLDVKNGDYPYFFHKTLNYLRSNVKKLTKCVLLVHILWSLCLIEVCCTDFFKDLSEYIISILHFLPLGEFITISCCFSCQKMLTVRNYLNNVRRTGEGKSEQRCGINISNESEREYRTYEPVIAEYYARRKLFPYCFYRRPVCHALVFKILAYGFLQYEQRDGGEALTGEAFPREVIRDHTDRSGTRRKTCRSLSVENSKGGSSGGRDSSVQSSSRFNSSSICRAGPTGGITTTGGGLGGEPHNEVQKNKYPKKISEKKKIKEHYKMYEQSNKYEFALNSCERILFENLIEDCCNNFDALKSSHLIELLFTLCTLNLDRSKIVKIVVRKIDYSLFEENYEKAMKKKKSIHKDLTEEEKKNEKNDLILLNYIYNKYAEEERSPCFGKSDVDEGFLQMVDNIYFCRYIKDDLFLRVIRTGKGVERTTTGAFSKLRHILNAATVSRESRESRDTGGRSDHVGNINSGKELTPAEGEYMSDSHQHGTDTVNGSREGIKERPHTGEHPTGNVSNQQRGTTPNGNGLTDRYPPGGNIQMEEKQVDRPDGVSLPIDGGEYTREEVHRVGDTPRQLSKFKEDLKHTYDAAISYCNKRTNNLGKETPLSNNGSAVDKALQSGNPQHNEHFLNHEIYDHIVSKRNIKNIMNRYKEKGMVQKIFFSPCRDSAAHVGTCERAKEKHSFNFYRTFILLLQLSALSLLSFVVLFVYTSLR</sequence>
<feature type="region of interest" description="Disordered" evidence="1">
    <location>
        <begin position="808"/>
        <end position="851"/>
    </location>
</feature>
<feature type="compositionally biased region" description="Basic and acidic residues" evidence="1">
    <location>
        <begin position="1462"/>
        <end position="1476"/>
    </location>
</feature>
<dbReference type="EMBL" id="CP016250">
    <property type="protein sequence ID" value="ANQ09885.1"/>
    <property type="molecule type" value="Genomic_DNA"/>
</dbReference>
<feature type="region of interest" description="Disordered" evidence="1">
    <location>
        <begin position="1"/>
        <end position="20"/>
    </location>
</feature>
<dbReference type="RefSeq" id="XP_019916580.1">
    <property type="nucleotide sequence ID" value="XM_020061103.1"/>
</dbReference>